<dbReference type="Pfam" id="PF12728">
    <property type="entry name" value="HTH_17"/>
    <property type="match status" value="1"/>
</dbReference>
<protein>
    <submittedName>
        <fullName evidence="2">Helix-turn-helix domain-containing protein</fullName>
    </submittedName>
</protein>
<comment type="caution">
    <text evidence="2">The sequence shown here is derived from an EMBL/GenBank/DDBJ whole genome shotgun (WGS) entry which is preliminary data.</text>
</comment>
<dbReference type="EMBL" id="JBHSWB010000001">
    <property type="protein sequence ID" value="MFC6659320.1"/>
    <property type="molecule type" value="Genomic_DNA"/>
</dbReference>
<dbReference type="RefSeq" id="WP_224604510.1">
    <property type="nucleotide sequence ID" value="NZ_JAIQXV010000001.1"/>
</dbReference>
<dbReference type="InterPro" id="IPR041657">
    <property type="entry name" value="HTH_17"/>
</dbReference>
<feature type="domain" description="Helix-turn-helix" evidence="1">
    <location>
        <begin position="14"/>
        <end position="62"/>
    </location>
</feature>
<organism evidence="2 3">
    <name type="scientific">Deinococcus multiflagellatus</name>
    <dbReference type="NCBI Taxonomy" id="1656887"/>
    <lineage>
        <taxon>Bacteria</taxon>
        <taxon>Thermotogati</taxon>
        <taxon>Deinococcota</taxon>
        <taxon>Deinococci</taxon>
        <taxon>Deinococcales</taxon>
        <taxon>Deinococcaceae</taxon>
        <taxon>Deinococcus</taxon>
    </lineage>
</organism>
<gene>
    <name evidence="2" type="ORF">ACFP90_02280</name>
</gene>
<reference evidence="3" key="1">
    <citation type="journal article" date="2019" name="Int. J. Syst. Evol. Microbiol.">
        <title>The Global Catalogue of Microorganisms (GCM) 10K type strain sequencing project: providing services to taxonomists for standard genome sequencing and annotation.</title>
        <authorList>
            <consortium name="The Broad Institute Genomics Platform"/>
            <consortium name="The Broad Institute Genome Sequencing Center for Infectious Disease"/>
            <person name="Wu L."/>
            <person name="Ma J."/>
        </authorList>
    </citation>
    <scope>NUCLEOTIDE SEQUENCE [LARGE SCALE GENOMIC DNA]</scope>
    <source>
        <strain evidence="3">CCUG 63830</strain>
    </source>
</reference>
<dbReference type="NCBIfam" id="TIGR01764">
    <property type="entry name" value="excise"/>
    <property type="match status" value="1"/>
</dbReference>
<sequence>MTPARALSPTELLVLTPEQAGQLLGISRSKVYELIQAGQLPTITVFSGGPARITRADLDAYVVARKREATEAHANYLTLTAPRGRGQRADTRR</sequence>
<dbReference type="Proteomes" id="UP001596317">
    <property type="component" value="Unassembled WGS sequence"/>
</dbReference>
<proteinExistence type="predicted"/>
<keyword evidence="3" id="KW-1185">Reference proteome</keyword>
<evidence type="ECO:0000313" key="2">
    <source>
        <dbReference type="EMBL" id="MFC6659320.1"/>
    </source>
</evidence>
<accession>A0ABW1ZH02</accession>
<evidence type="ECO:0000313" key="3">
    <source>
        <dbReference type="Proteomes" id="UP001596317"/>
    </source>
</evidence>
<dbReference type="InterPro" id="IPR010093">
    <property type="entry name" value="SinI_DNA-bd"/>
</dbReference>
<name>A0ABW1ZH02_9DEIO</name>
<evidence type="ECO:0000259" key="1">
    <source>
        <dbReference type="Pfam" id="PF12728"/>
    </source>
</evidence>